<keyword evidence="2 5" id="KW-0238">DNA-binding</keyword>
<dbReference type="Pfam" id="PF01047">
    <property type="entry name" value="MarR"/>
    <property type="match status" value="1"/>
</dbReference>
<dbReference type="OrthoDB" id="9806864at2"/>
<evidence type="ECO:0000256" key="2">
    <source>
        <dbReference type="ARBA" id="ARBA00023125"/>
    </source>
</evidence>
<dbReference type="EMBL" id="QJJX01000031">
    <property type="protein sequence ID" value="PXX20161.1"/>
    <property type="molecule type" value="Genomic_DNA"/>
</dbReference>
<dbReference type="GO" id="GO:0003700">
    <property type="term" value="F:DNA-binding transcription factor activity"/>
    <property type="evidence" value="ECO:0007669"/>
    <property type="project" value="InterPro"/>
</dbReference>
<dbReference type="GO" id="GO:0003677">
    <property type="term" value="F:DNA binding"/>
    <property type="evidence" value="ECO:0007669"/>
    <property type="project" value="UniProtKB-KW"/>
</dbReference>
<dbReference type="InterPro" id="IPR023187">
    <property type="entry name" value="Tscrpt_reg_MarR-type_CS"/>
</dbReference>
<proteinExistence type="predicted"/>
<organism evidence="5 6">
    <name type="scientific">Hoylesella shahii DSM 15611 = JCM 12083</name>
    <dbReference type="NCBI Taxonomy" id="1122991"/>
    <lineage>
        <taxon>Bacteria</taxon>
        <taxon>Pseudomonadati</taxon>
        <taxon>Bacteroidota</taxon>
        <taxon>Bacteroidia</taxon>
        <taxon>Bacteroidales</taxon>
        <taxon>Prevotellaceae</taxon>
        <taxon>Hoylesella</taxon>
    </lineage>
</organism>
<keyword evidence="6" id="KW-1185">Reference proteome</keyword>
<accession>A0A318HVQ7</accession>
<evidence type="ECO:0000313" key="6">
    <source>
        <dbReference type="Proteomes" id="UP000248314"/>
    </source>
</evidence>
<name>A0A318HVQ7_9BACT</name>
<protein>
    <submittedName>
        <fullName evidence="5">DNA-binding MarR family transcriptional regulator</fullName>
    </submittedName>
</protein>
<evidence type="ECO:0000256" key="1">
    <source>
        <dbReference type="ARBA" id="ARBA00023015"/>
    </source>
</evidence>
<dbReference type="PANTHER" id="PTHR42756">
    <property type="entry name" value="TRANSCRIPTIONAL REGULATOR, MARR"/>
    <property type="match status" value="1"/>
</dbReference>
<dbReference type="PANTHER" id="PTHR42756:SF1">
    <property type="entry name" value="TRANSCRIPTIONAL REPRESSOR OF EMRAB OPERON"/>
    <property type="match status" value="1"/>
</dbReference>
<dbReference type="Gene3D" id="1.10.10.10">
    <property type="entry name" value="Winged helix-like DNA-binding domain superfamily/Winged helix DNA-binding domain"/>
    <property type="match status" value="1"/>
</dbReference>
<reference evidence="5 6" key="1">
    <citation type="submission" date="2018-05" db="EMBL/GenBank/DDBJ databases">
        <title>Genomic Encyclopedia of Type Strains, Phase I: the one thousand microbial genomes (KMG-I) project.</title>
        <authorList>
            <person name="Kyrpides N."/>
        </authorList>
    </citation>
    <scope>NUCLEOTIDE SEQUENCE [LARGE SCALE GENOMIC DNA]</scope>
    <source>
        <strain evidence="5 6">DSM 15611</strain>
    </source>
</reference>
<dbReference type="RefSeq" id="WP_025816769.1">
    <property type="nucleotide sequence ID" value="NZ_BAIZ01000031.1"/>
</dbReference>
<dbReference type="InterPro" id="IPR036390">
    <property type="entry name" value="WH_DNA-bd_sf"/>
</dbReference>
<dbReference type="InterPro" id="IPR000835">
    <property type="entry name" value="HTH_MarR-typ"/>
</dbReference>
<dbReference type="InterPro" id="IPR036388">
    <property type="entry name" value="WH-like_DNA-bd_sf"/>
</dbReference>
<dbReference type="SUPFAM" id="SSF46785">
    <property type="entry name" value="Winged helix' DNA-binding domain"/>
    <property type="match status" value="1"/>
</dbReference>
<gene>
    <name evidence="5" type="ORF">EJ73_02227</name>
</gene>
<evidence type="ECO:0000313" key="5">
    <source>
        <dbReference type="EMBL" id="PXX20161.1"/>
    </source>
</evidence>
<comment type="caution">
    <text evidence="5">The sequence shown here is derived from an EMBL/GenBank/DDBJ whole genome shotgun (WGS) entry which is preliminary data.</text>
</comment>
<evidence type="ECO:0000256" key="3">
    <source>
        <dbReference type="ARBA" id="ARBA00023163"/>
    </source>
</evidence>
<evidence type="ECO:0000259" key="4">
    <source>
        <dbReference type="PROSITE" id="PS50995"/>
    </source>
</evidence>
<dbReference type="STRING" id="1122991.GCA_000613445_01045"/>
<dbReference type="SMART" id="SM00347">
    <property type="entry name" value="HTH_MARR"/>
    <property type="match status" value="1"/>
</dbReference>
<feature type="domain" description="HTH marR-type" evidence="4">
    <location>
        <begin position="9"/>
        <end position="142"/>
    </location>
</feature>
<sequence>MAYEEIKLQNQICFRLYTASRLITQAYEPFLRPLGITYTQYLVLMVLWETDDLPVNDIGKRLLLGVNTMSPLIKRMEAMGLLARRESATDKRQQIVFLTPKGKALEHQAATIPSCMVNNLQSCNIKTEQLTDIAPILDELIFNLSAKENKQGAE</sequence>
<keyword evidence="3" id="KW-0804">Transcription</keyword>
<keyword evidence="1" id="KW-0805">Transcription regulation</keyword>
<dbReference type="AlphaFoldDB" id="A0A318HVQ7"/>
<dbReference type="Proteomes" id="UP000248314">
    <property type="component" value="Unassembled WGS sequence"/>
</dbReference>
<dbReference type="PROSITE" id="PS50995">
    <property type="entry name" value="HTH_MARR_2"/>
    <property type="match status" value="1"/>
</dbReference>
<dbReference type="PROSITE" id="PS01117">
    <property type="entry name" value="HTH_MARR_1"/>
    <property type="match status" value="1"/>
</dbReference>